<feature type="compositionally biased region" description="Polar residues" evidence="1">
    <location>
        <begin position="146"/>
        <end position="160"/>
    </location>
</feature>
<comment type="caution">
    <text evidence="2">The sequence shown here is derived from an EMBL/GenBank/DDBJ whole genome shotgun (WGS) entry which is preliminary data.</text>
</comment>
<feature type="compositionally biased region" description="Polar residues" evidence="1">
    <location>
        <begin position="202"/>
        <end position="215"/>
    </location>
</feature>
<organism evidence="2 3">
    <name type="scientific">Russula ochroleuca</name>
    <dbReference type="NCBI Taxonomy" id="152965"/>
    <lineage>
        <taxon>Eukaryota</taxon>
        <taxon>Fungi</taxon>
        <taxon>Dikarya</taxon>
        <taxon>Basidiomycota</taxon>
        <taxon>Agaricomycotina</taxon>
        <taxon>Agaricomycetes</taxon>
        <taxon>Russulales</taxon>
        <taxon>Russulaceae</taxon>
        <taxon>Russula</taxon>
    </lineage>
</organism>
<feature type="region of interest" description="Disordered" evidence="1">
    <location>
        <begin position="64"/>
        <end position="113"/>
    </location>
</feature>
<feature type="compositionally biased region" description="Basic and acidic residues" evidence="1">
    <location>
        <begin position="83"/>
        <end position="106"/>
    </location>
</feature>
<dbReference type="Proteomes" id="UP000759537">
    <property type="component" value="Unassembled WGS sequence"/>
</dbReference>
<feature type="region of interest" description="Disordered" evidence="1">
    <location>
        <begin position="134"/>
        <end position="276"/>
    </location>
</feature>
<dbReference type="AlphaFoldDB" id="A0A9P5MYA1"/>
<feature type="compositionally biased region" description="Polar residues" evidence="1">
    <location>
        <begin position="65"/>
        <end position="82"/>
    </location>
</feature>
<keyword evidence="3" id="KW-1185">Reference proteome</keyword>
<name>A0A9P5MYA1_9AGAM</name>
<evidence type="ECO:0000313" key="2">
    <source>
        <dbReference type="EMBL" id="KAF8481639.1"/>
    </source>
</evidence>
<dbReference type="OrthoDB" id="2971908at2759"/>
<dbReference type="EMBL" id="WHVB01000006">
    <property type="protein sequence ID" value="KAF8481639.1"/>
    <property type="molecule type" value="Genomic_DNA"/>
</dbReference>
<evidence type="ECO:0000313" key="3">
    <source>
        <dbReference type="Proteomes" id="UP000759537"/>
    </source>
</evidence>
<evidence type="ECO:0000256" key="1">
    <source>
        <dbReference type="SAM" id="MobiDB-lite"/>
    </source>
</evidence>
<gene>
    <name evidence="2" type="ORF">DFH94DRAFT_732060</name>
</gene>
<feature type="compositionally biased region" description="Basic and acidic residues" evidence="1">
    <location>
        <begin position="187"/>
        <end position="201"/>
    </location>
</feature>
<feature type="compositionally biased region" description="Low complexity" evidence="1">
    <location>
        <begin position="261"/>
        <end position="273"/>
    </location>
</feature>
<sequence>MQLGHPHRQLLLRCTSRCYSVRTAPANNSDAIAASGTPASPRLKRPSASTFEGINIQNVVVPAKSASQSFHNKTNKPTWSHGSSDKSPDVRRNGQPDRHRGMRRDGGASSMSGWGDGLVSLSFSNRLKLHQKQLNGRDTGSGPRPQESQPWKQKSNQAQRPQMYGPRRGQNQQDQADDASQRHRRHGETEKSASAAAEHRGNGTSTPITDTQNTKPKAHLMTRPSSSSTFKHNPQSTLTSAAASPNAANSKRTKADPASPPSSTTTATNPTSSPERKVRLAVLSNTNLNELFRTDAPIAGISIPTSARARVRGVLERSGDYSRFLSPSAGMHENTLRLPALRTARHALATQRDVSLEQRRVALHIIERLVQPRREARP</sequence>
<proteinExistence type="predicted"/>
<feature type="compositionally biased region" description="Low complexity" evidence="1">
    <location>
        <begin position="240"/>
        <end position="250"/>
    </location>
</feature>
<reference evidence="2" key="1">
    <citation type="submission" date="2019-10" db="EMBL/GenBank/DDBJ databases">
        <authorList>
            <consortium name="DOE Joint Genome Institute"/>
            <person name="Kuo A."/>
            <person name="Miyauchi S."/>
            <person name="Kiss E."/>
            <person name="Drula E."/>
            <person name="Kohler A."/>
            <person name="Sanchez-Garcia M."/>
            <person name="Andreopoulos B."/>
            <person name="Barry K.W."/>
            <person name="Bonito G."/>
            <person name="Buee M."/>
            <person name="Carver A."/>
            <person name="Chen C."/>
            <person name="Cichocki N."/>
            <person name="Clum A."/>
            <person name="Culley D."/>
            <person name="Crous P.W."/>
            <person name="Fauchery L."/>
            <person name="Girlanda M."/>
            <person name="Hayes R."/>
            <person name="Keri Z."/>
            <person name="LaButti K."/>
            <person name="Lipzen A."/>
            <person name="Lombard V."/>
            <person name="Magnuson J."/>
            <person name="Maillard F."/>
            <person name="Morin E."/>
            <person name="Murat C."/>
            <person name="Nolan M."/>
            <person name="Ohm R."/>
            <person name="Pangilinan J."/>
            <person name="Pereira M."/>
            <person name="Perotto S."/>
            <person name="Peter M."/>
            <person name="Riley R."/>
            <person name="Sitrit Y."/>
            <person name="Stielow B."/>
            <person name="Szollosi G."/>
            <person name="Zifcakova L."/>
            <person name="Stursova M."/>
            <person name="Spatafora J.W."/>
            <person name="Tedersoo L."/>
            <person name="Vaario L.-M."/>
            <person name="Yamada A."/>
            <person name="Yan M."/>
            <person name="Wang P."/>
            <person name="Xu J."/>
            <person name="Bruns T."/>
            <person name="Baldrian P."/>
            <person name="Vilgalys R."/>
            <person name="Henrissat B."/>
            <person name="Grigoriev I.V."/>
            <person name="Hibbett D."/>
            <person name="Nagy L.G."/>
            <person name="Martin F.M."/>
        </authorList>
    </citation>
    <scope>NUCLEOTIDE SEQUENCE</scope>
    <source>
        <strain evidence="2">Prilba</strain>
    </source>
</reference>
<protein>
    <submittedName>
        <fullName evidence="2">Uncharacterized protein</fullName>
    </submittedName>
</protein>
<reference evidence="2" key="2">
    <citation type="journal article" date="2020" name="Nat. Commun.">
        <title>Large-scale genome sequencing of mycorrhizal fungi provides insights into the early evolution of symbiotic traits.</title>
        <authorList>
            <person name="Miyauchi S."/>
            <person name="Kiss E."/>
            <person name="Kuo A."/>
            <person name="Drula E."/>
            <person name="Kohler A."/>
            <person name="Sanchez-Garcia M."/>
            <person name="Morin E."/>
            <person name="Andreopoulos B."/>
            <person name="Barry K.W."/>
            <person name="Bonito G."/>
            <person name="Buee M."/>
            <person name="Carver A."/>
            <person name="Chen C."/>
            <person name="Cichocki N."/>
            <person name="Clum A."/>
            <person name="Culley D."/>
            <person name="Crous P.W."/>
            <person name="Fauchery L."/>
            <person name="Girlanda M."/>
            <person name="Hayes R.D."/>
            <person name="Keri Z."/>
            <person name="LaButti K."/>
            <person name="Lipzen A."/>
            <person name="Lombard V."/>
            <person name="Magnuson J."/>
            <person name="Maillard F."/>
            <person name="Murat C."/>
            <person name="Nolan M."/>
            <person name="Ohm R.A."/>
            <person name="Pangilinan J."/>
            <person name="Pereira M.F."/>
            <person name="Perotto S."/>
            <person name="Peter M."/>
            <person name="Pfister S."/>
            <person name="Riley R."/>
            <person name="Sitrit Y."/>
            <person name="Stielow J.B."/>
            <person name="Szollosi G."/>
            <person name="Zifcakova L."/>
            <person name="Stursova M."/>
            <person name="Spatafora J.W."/>
            <person name="Tedersoo L."/>
            <person name="Vaario L.M."/>
            <person name="Yamada A."/>
            <person name="Yan M."/>
            <person name="Wang P."/>
            <person name="Xu J."/>
            <person name="Bruns T."/>
            <person name="Baldrian P."/>
            <person name="Vilgalys R."/>
            <person name="Dunand C."/>
            <person name="Henrissat B."/>
            <person name="Grigoriev I.V."/>
            <person name="Hibbett D."/>
            <person name="Nagy L.G."/>
            <person name="Martin F.M."/>
        </authorList>
    </citation>
    <scope>NUCLEOTIDE SEQUENCE</scope>
    <source>
        <strain evidence="2">Prilba</strain>
    </source>
</reference>
<feature type="compositionally biased region" description="Polar residues" evidence="1">
    <location>
        <begin position="223"/>
        <end position="239"/>
    </location>
</feature>
<accession>A0A9P5MYA1</accession>